<comment type="caution">
    <text evidence="2">The sequence shown here is derived from an EMBL/GenBank/DDBJ whole genome shotgun (WGS) entry which is preliminary data.</text>
</comment>
<name>A0A3L6ETK4_MAIZE</name>
<dbReference type="EMBL" id="NCVQ01000006">
    <property type="protein sequence ID" value="PWZ24306.1"/>
    <property type="molecule type" value="Genomic_DNA"/>
</dbReference>
<feature type="region of interest" description="Disordered" evidence="1">
    <location>
        <begin position="1"/>
        <end position="60"/>
    </location>
</feature>
<organism evidence="2 3">
    <name type="scientific">Zea mays</name>
    <name type="common">Maize</name>
    <dbReference type="NCBI Taxonomy" id="4577"/>
    <lineage>
        <taxon>Eukaryota</taxon>
        <taxon>Viridiplantae</taxon>
        <taxon>Streptophyta</taxon>
        <taxon>Embryophyta</taxon>
        <taxon>Tracheophyta</taxon>
        <taxon>Spermatophyta</taxon>
        <taxon>Magnoliopsida</taxon>
        <taxon>Liliopsida</taxon>
        <taxon>Poales</taxon>
        <taxon>Poaceae</taxon>
        <taxon>PACMAD clade</taxon>
        <taxon>Panicoideae</taxon>
        <taxon>Andropogonodae</taxon>
        <taxon>Andropogoneae</taxon>
        <taxon>Tripsacinae</taxon>
        <taxon>Zea</taxon>
    </lineage>
</organism>
<gene>
    <name evidence="2" type="ORF">Zm00014a_034773</name>
</gene>
<evidence type="ECO:0000313" key="2">
    <source>
        <dbReference type="EMBL" id="PWZ24306.1"/>
    </source>
</evidence>
<evidence type="ECO:0000313" key="3">
    <source>
        <dbReference type="Proteomes" id="UP000251960"/>
    </source>
</evidence>
<protein>
    <submittedName>
        <fullName evidence="2">Uncharacterized protein</fullName>
    </submittedName>
</protein>
<reference evidence="2 3" key="1">
    <citation type="journal article" date="2018" name="Nat. Genet.">
        <title>Extensive intraspecific gene order and gene structural variations between Mo17 and other maize genomes.</title>
        <authorList>
            <person name="Sun S."/>
            <person name="Zhou Y."/>
            <person name="Chen J."/>
            <person name="Shi J."/>
            <person name="Zhao H."/>
            <person name="Zhao H."/>
            <person name="Song W."/>
            <person name="Zhang M."/>
            <person name="Cui Y."/>
            <person name="Dong X."/>
            <person name="Liu H."/>
            <person name="Ma X."/>
            <person name="Jiao Y."/>
            <person name="Wang B."/>
            <person name="Wei X."/>
            <person name="Stein J.C."/>
            <person name="Glaubitz J.C."/>
            <person name="Lu F."/>
            <person name="Yu G."/>
            <person name="Liang C."/>
            <person name="Fengler K."/>
            <person name="Li B."/>
            <person name="Rafalski A."/>
            <person name="Schnable P.S."/>
            <person name="Ware D.H."/>
            <person name="Buckler E.S."/>
            <person name="Lai J."/>
        </authorList>
    </citation>
    <scope>NUCLEOTIDE SEQUENCE [LARGE SCALE GENOMIC DNA]</scope>
    <source>
        <strain evidence="3">cv. Missouri 17</strain>
        <tissue evidence="2">Seedling</tissue>
    </source>
</reference>
<proteinExistence type="predicted"/>
<accession>A0A3L6ETK4</accession>
<dbReference type="Proteomes" id="UP000251960">
    <property type="component" value="Chromosome 5"/>
</dbReference>
<dbReference type="AlphaFoldDB" id="A0A3L6ETK4"/>
<sequence>MDHPNKTPHGNDEKKKEQEKQVEQSKTDMTREKNPIKEPETKPKKEDIVKRTDRQGTARG</sequence>
<evidence type="ECO:0000256" key="1">
    <source>
        <dbReference type="SAM" id="MobiDB-lite"/>
    </source>
</evidence>